<evidence type="ECO:0000313" key="3">
    <source>
        <dbReference type="Proteomes" id="UP000325788"/>
    </source>
</evidence>
<reference evidence="2 3" key="1">
    <citation type="submission" date="2019-09" db="EMBL/GenBank/DDBJ databases">
        <title>Draft genome sequence of Acinetobacter tandoii W4-4-4 isolated from environmental water sample.</title>
        <authorList>
            <person name="Wee S.K."/>
            <person name="Yan B."/>
            <person name="Mustaffa S.B."/>
            <person name="Yap E.P.H."/>
        </authorList>
    </citation>
    <scope>NUCLEOTIDE SEQUENCE [LARGE SCALE GENOMIC DNA]</scope>
    <source>
        <strain evidence="2 3">W4-4-4</strain>
    </source>
</reference>
<evidence type="ECO:0000256" key="1">
    <source>
        <dbReference type="SAM" id="SignalP"/>
    </source>
</evidence>
<feature type="chain" id="PRO_5024328551" evidence="1">
    <location>
        <begin position="20"/>
        <end position="151"/>
    </location>
</feature>
<dbReference type="AlphaFoldDB" id="A0A5N4W0H4"/>
<protein>
    <submittedName>
        <fullName evidence="2">Uncharacterized protein</fullName>
    </submittedName>
</protein>
<keyword evidence="1" id="KW-0732">Signal</keyword>
<accession>A0A5N4W0H4</accession>
<sequence length="151" mass="17127">MKKVLLGFTFALLAQNSFAAEECTINYHANDELSDQIQEDGFSFENYDEVCELLEKAKASVSINYNSSITNNQTIAAVFIRVKDSDKPIYSTYTNSNMDWSSTRTTAEEKELVWSLVNSTISEINQSDIDGLNENRKELRVPVYPTVSKKF</sequence>
<name>A0A5N4W0H4_9GAMM</name>
<dbReference type="RefSeq" id="WP_104442074.1">
    <property type="nucleotide sequence ID" value="NZ_VXLD01000021.1"/>
</dbReference>
<gene>
    <name evidence="2" type="ORF">F4W09_16545</name>
</gene>
<comment type="caution">
    <text evidence="2">The sequence shown here is derived from an EMBL/GenBank/DDBJ whole genome shotgun (WGS) entry which is preliminary data.</text>
</comment>
<dbReference type="EMBL" id="VXLD01000021">
    <property type="protein sequence ID" value="KAB1851441.1"/>
    <property type="molecule type" value="Genomic_DNA"/>
</dbReference>
<dbReference type="Proteomes" id="UP000325788">
    <property type="component" value="Unassembled WGS sequence"/>
</dbReference>
<feature type="signal peptide" evidence="1">
    <location>
        <begin position="1"/>
        <end position="19"/>
    </location>
</feature>
<proteinExistence type="predicted"/>
<evidence type="ECO:0000313" key="2">
    <source>
        <dbReference type="EMBL" id="KAB1851441.1"/>
    </source>
</evidence>
<organism evidence="2 3">
    <name type="scientific">Acinetobacter tandoii</name>
    <dbReference type="NCBI Taxonomy" id="202954"/>
    <lineage>
        <taxon>Bacteria</taxon>
        <taxon>Pseudomonadati</taxon>
        <taxon>Pseudomonadota</taxon>
        <taxon>Gammaproteobacteria</taxon>
        <taxon>Moraxellales</taxon>
        <taxon>Moraxellaceae</taxon>
        <taxon>Acinetobacter</taxon>
    </lineage>
</organism>